<comment type="caution">
    <text evidence="3">The sequence shown here is derived from an EMBL/GenBank/DDBJ whole genome shotgun (WGS) entry which is preliminary data.</text>
</comment>
<dbReference type="PANTHER" id="PTHR33099">
    <property type="entry name" value="FE2OG DIOXYGENASE DOMAIN-CONTAINING PROTEIN"/>
    <property type="match status" value="1"/>
</dbReference>
<keyword evidence="4" id="KW-1185">Reference proteome</keyword>
<evidence type="ECO:0000313" key="3">
    <source>
        <dbReference type="EMBL" id="CAH0106484.1"/>
    </source>
</evidence>
<protein>
    <recommendedName>
        <fullName evidence="2">Spen paralogue and orthologue SPOC C-terminal domain-containing protein</fullName>
    </recommendedName>
</protein>
<accession>A0A8J2RNH6</accession>
<feature type="region of interest" description="Disordered" evidence="1">
    <location>
        <begin position="1054"/>
        <end position="1079"/>
    </location>
</feature>
<feature type="domain" description="Spen paralogue and orthologue SPOC C-terminal" evidence="2">
    <location>
        <begin position="1142"/>
        <end position="1286"/>
    </location>
</feature>
<gene>
    <name evidence="3" type="ORF">DGAL_LOCUS9639</name>
</gene>
<feature type="compositionally biased region" description="Polar residues" evidence="1">
    <location>
        <begin position="913"/>
        <end position="927"/>
    </location>
</feature>
<reference evidence="3" key="1">
    <citation type="submission" date="2021-11" db="EMBL/GenBank/DDBJ databases">
        <authorList>
            <person name="Schell T."/>
        </authorList>
    </citation>
    <scope>NUCLEOTIDE SEQUENCE</scope>
    <source>
        <strain evidence="3">M5</strain>
    </source>
</reference>
<dbReference type="PANTHER" id="PTHR33099:SF7">
    <property type="entry name" value="MYND-TYPE DOMAIN-CONTAINING PROTEIN"/>
    <property type="match status" value="1"/>
</dbReference>
<evidence type="ECO:0000259" key="2">
    <source>
        <dbReference type="Pfam" id="PF07744"/>
    </source>
</evidence>
<name>A0A8J2RNH6_9CRUS</name>
<evidence type="ECO:0000256" key="1">
    <source>
        <dbReference type="SAM" id="MobiDB-lite"/>
    </source>
</evidence>
<dbReference type="InterPro" id="IPR012921">
    <property type="entry name" value="SPOC_C"/>
</dbReference>
<dbReference type="Proteomes" id="UP000789390">
    <property type="component" value="Unassembled WGS sequence"/>
</dbReference>
<dbReference type="CDD" id="cd22581">
    <property type="entry name" value="SPOC_PPS-like"/>
    <property type="match status" value="1"/>
</dbReference>
<organism evidence="3 4">
    <name type="scientific">Daphnia galeata</name>
    <dbReference type="NCBI Taxonomy" id="27404"/>
    <lineage>
        <taxon>Eukaryota</taxon>
        <taxon>Metazoa</taxon>
        <taxon>Ecdysozoa</taxon>
        <taxon>Arthropoda</taxon>
        <taxon>Crustacea</taxon>
        <taxon>Branchiopoda</taxon>
        <taxon>Diplostraca</taxon>
        <taxon>Cladocera</taxon>
        <taxon>Anomopoda</taxon>
        <taxon>Daphniidae</taxon>
        <taxon>Daphnia</taxon>
    </lineage>
</organism>
<feature type="compositionally biased region" description="Basic and acidic residues" evidence="1">
    <location>
        <begin position="892"/>
        <end position="902"/>
    </location>
</feature>
<dbReference type="EMBL" id="CAKKLH010000223">
    <property type="protein sequence ID" value="CAH0106484.1"/>
    <property type="molecule type" value="Genomic_DNA"/>
</dbReference>
<feature type="region of interest" description="Disordered" evidence="1">
    <location>
        <begin position="892"/>
        <end position="927"/>
    </location>
</feature>
<dbReference type="OrthoDB" id="1884872at2759"/>
<dbReference type="Pfam" id="PF07744">
    <property type="entry name" value="SPOC"/>
    <property type="match status" value="1"/>
</dbReference>
<sequence>MQKTAVQMNENTNSYCDGNKTVLELFEDIVKYDNTEVLFDFSWSKEIKAEECTLSCVTLTQCDLKIPVSLEVSDRFKLQSIERLKQISLKLSNLHNKGYNLPAFNSHLRKTWEISASEISGSIQQDINLSSLVAYHLQLPKEMKITTKFAGLIVYNYGNSFSHNLGSCCVEGKFGTATLQVPVEGGHEGGRLNVEYNRKKVAFENHGNSDKNFYLSAYYNCCEEFIEPVTRGHKLILVFDLIWANAKTEIPKNFPVFLTALKVIQQVLKTWIRPNVVNSELMSPPSSISENQEDSLDSSNNVFISEWTLKEKILFFILKEKYEKDSLAFELLLGKDRVLAELLLNSGFLDVHLAMANSEIKNESVNKKIGEEGSIAISSFIDSNDVTRNLSFELDWNKHFVELIQSNQEKEARSGNRKDKIELVKRNLYHGVLVIWPKHHSVPIYCRFGLPSLLIRMGHMLNSSSKWKNEARQSVKSDLRQLLSFCRAEPQRAWTTSGLGKGELTLRLLRFCITLRAREEGLDLLKLLGSNFDSDNFEGIQNDQVARAIADFVSQVSGWREVAELIEPLLSCDRITKQLLPVMKLAKCLLRSNCVEGAKIVGDSVSSFFAELDQTRAAKLKKSDVEAYMDMVISLETNPNTCCRLRIASFILFLYKLRPSKLQYRLVWDLKTQYSWYLKSMQSFQFLLDELHENLVNLSEVCSVSSPRSADNISSALSLIPVNDKENNENRTSSSGIQSGTGSLLTSFVSSQTHSKFFLEQNEQASNTSPKSSVAISLNVPCDESINPQVLVRYNSPRKNVSIPSYPETTPCISGGGFLLERFREVFDSAVEGENSLTGGSIRSISDYLFQLRDFEMVYEAILMSSAVKSHHQAVSDHSIADFDFIQKSIQEERSNKSDKSENQQVMVPDHSPWNTASKSNHPDSSSFQGKGFLLERFRELWNPSLEHGTTITGGSIRSISDYEFQLRDFESAYAEALLANQLPEYGMVGNALSNEWFRKPSQVEDNHSKAPAVGLVSSTSSPLSGFHSTVTAKCEDDRKYLKIALENTSLDNAETSTSSCRADSITEPKTKSNSGENTISNDINKPIYIAYMISTPPAYRTYESPSCTVTDETDTLPKTESSISTAFKDRSSLDINETLQKPDKFFWKGDINSKDVGKFKVRAFEVNASKFIRNLNLPSTLELIGRIKPEVIWDYINQTRRTGTRDIFVFSFIPASDSSRKVYSSFIRHMHHKERFAVVGPFSKLIKDFYLVPLIKDSPIPSALISFSRVFENRSSSILLGIVIPRRKREALQSLRDCVPAVLSNTP</sequence>
<proteinExistence type="predicted"/>
<evidence type="ECO:0000313" key="4">
    <source>
        <dbReference type="Proteomes" id="UP000789390"/>
    </source>
</evidence>